<dbReference type="InterPro" id="IPR036770">
    <property type="entry name" value="Ankyrin_rpt-contain_sf"/>
</dbReference>
<evidence type="ECO:0000313" key="4">
    <source>
        <dbReference type="Proteomes" id="UP001154282"/>
    </source>
</evidence>
<reference evidence="3" key="1">
    <citation type="submission" date="2022-08" db="EMBL/GenBank/DDBJ databases">
        <authorList>
            <person name="Gutierrez-Valencia J."/>
        </authorList>
    </citation>
    <scope>NUCLEOTIDE SEQUENCE</scope>
</reference>
<organism evidence="3 4">
    <name type="scientific">Linum tenue</name>
    <dbReference type="NCBI Taxonomy" id="586396"/>
    <lineage>
        <taxon>Eukaryota</taxon>
        <taxon>Viridiplantae</taxon>
        <taxon>Streptophyta</taxon>
        <taxon>Embryophyta</taxon>
        <taxon>Tracheophyta</taxon>
        <taxon>Spermatophyta</taxon>
        <taxon>Magnoliopsida</taxon>
        <taxon>eudicotyledons</taxon>
        <taxon>Gunneridae</taxon>
        <taxon>Pentapetalae</taxon>
        <taxon>rosids</taxon>
        <taxon>fabids</taxon>
        <taxon>Malpighiales</taxon>
        <taxon>Linaceae</taxon>
        <taxon>Linum</taxon>
    </lineage>
</organism>
<proteinExistence type="predicted"/>
<dbReference type="InterPro" id="IPR026961">
    <property type="entry name" value="PGG_dom"/>
</dbReference>
<accession>A0AAV0I5A8</accession>
<dbReference type="AlphaFoldDB" id="A0AAV0I5A8"/>
<feature type="domain" description="PGG" evidence="2">
    <location>
        <begin position="213"/>
        <end position="326"/>
    </location>
</feature>
<feature type="transmembrane region" description="Helical" evidence="1">
    <location>
        <begin position="260"/>
        <end position="282"/>
    </location>
</feature>
<dbReference type="SUPFAM" id="SSF48403">
    <property type="entry name" value="Ankyrin repeat"/>
    <property type="match status" value="1"/>
</dbReference>
<feature type="transmembrane region" description="Helical" evidence="1">
    <location>
        <begin position="302"/>
        <end position="326"/>
    </location>
</feature>
<dbReference type="Proteomes" id="UP001154282">
    <property type="component" value="Unassembled WGS sequence"/>
</dbReference>
<name>A0AAV0I5A8_9ROSI</name>
<keyword evidence="4" id="KW-1185">Reference proteome</keyword>
<sequence>MGSSGSMQDDRLGRRILRAIGRSVAHLVPDANLIYYMKLSHTQALELAKRLWDLILHLDNASVKEFIRTPTRLLFTAAELGMVEFLTILIRSYPDLIWKVDEHSRSIFHTAVVHRQEKVFSLINEIGALKDFIAIYKDEENNNMLHLAGKLPHPSRLNTDNGAALQLRREILWFKQEVEKIVQPLYSEMKNADGKTPHDLFATEHKKLARDGEKWMKETASSCMVVATLITTMMFAAAFTVPGGNDQDTGMPLHLHTKSFLIFVISDALALVSSATSILIFLSMLTSRYAEEDFLSSLPNKLLTGLLTLFISIATMMMAFSSTLFMTLGYSYTWTTVTITTVACVPVLMYAFLQFRLVADIISHSYTTSIFFHPRNCLLG</sequence>
<comment type="caution">
    <text evidence="3">The sequence shown here is derived from an EMBL/GenBank/DDBJ whole genome shotgun (WGS) entry which is preliminary data.</text>
</comment>
<protein>
    <recommendedName>
        <fullName evidence="2">PGG domain-containing protein</fullName>
    </recommendedName>
</protein>
<feature type="transmembrane region" description="Helical" evidence="1">
    <location>
        <begin position="332"/>
        <end position="353"/>
    </location>
</feature>
<dbReference type="GO" id="GO:0016020">
    <property type="term" value="C:membrane"/>
    <property type="evidence" value="ECO:0007669"/>
    <property type="project" value="TreeGrafter"/>
</dbReference>
<keyword evidence="1" id="KW-0812">Transmembrane</keyword>
<evidence type="ECO:0000259" key="2">
    <source>
        <dbReference type="Pfam" id="PF13962"/>
    </source>
</evidence>
<evidence type="ECO:0000313" key="3">
    <source>
        <dbReference type="EMBL" id="CAI0392591.1"/>
    </source>
</evidence>
<dbReference type="PANTHER" id="PTHR24177:SF292">
    <property type="entry name" value="ANKYRIN REPEAT FAMILY PROTEIN-RELATED"/>
    <property type="match status" value="1"/>
</dbReference>
<gene>
    <name evidence="3" type="ORF">LITE_LOCUS7600</name>
</gene>
<dbReference type="EMBL" id="CAMGYJ010000003">
    <property type="protein sequence ID" value="CAI0392591.1"/>
    <property type="molecule type" value="Genomic_DNA"/>
</dbReference>
<keyword evidence="1" id="KW-1133">Transmembrane helix</keyword>
<feature type="transmembrane region" description="Helical" evidence="1">
    <location>
        <begin position="220"/>
        <end position="240"/>
    </location>
</feature>
<keyword evidence="1" id="KW-0472">Membrane</keyword>
<dbReference type="Pfam" id="PF13962">
    <property type="entry name" value="PGG"/>
    <property type="match status" value="1"/>
</dbReference>
<evidence type="ECO:0000256" key="1">
    <source>
        <dbReference type="SAM" id="Phobius"/>
    </source>
</evidence>
<dbReference type="Gene3D" id="1.25.40.20">
    <property type="entry name" value="Ankyrin repeat-containing domain"/>
    <property type="match status" value="1"/>
</dbReference>
<dbReference type="PANTHER" id="PTHR24177">
    <property type="entry name" value="CASKIN"/>
    <property type="match status" value="1"/>
</dbReference>